<dbReference type="KEGG" id="aacx:DEACI_0023"/>
<name>A0A8S0WV54_9FIRM</name>
<feature type="transmembrane region" description="Helical" evidence="9">
    <location>
        <begin position="282"/>
        <end position="299"/>
    </location>
</feature>
<dbReference type="SUPFAM" id="SSF111352">
    <property type="entry name" value="Ammonium transporter"/>
    <property type="match status" value="1"/>
</dbReference>
<feature type="transmembrane region" description="Helical" evidence="9">
    <location>
        <begin position="194"/>
        <end position="215"/>
    </location>
</feature>
<evidence type="ECO:0000256" key="3">
    <source>
        <dbReference type="ARBA" id="ARBA00022448"/>
    </source>
</evidence>
<dbReference type="EMBL" id="LR746496">
    <property type="protein sequence ID" value="CAA7599401.1"/>
    <property type="molecule type" value="Genomic_DNA"/>
</dbReference>
<dbReference type="InterPro" id="IPR029020">
    <property type="entry name" value="Ammonium/urea_transptr"/>
</dbReference>
<dbReference type="InterPro" id="IPR024041">
    <property type="entry name" value="NH4_transpt_AmtB-like_dom"/>
</dbReference>
<reference evidence="11" key="2">
    <citation type="submission" date="2020-01" db="EMBL/GenBank/DDBJ databases">
        <authorList>
            <person name="Hornung B."/>
        </authorList>
    </citation>
    <scope>NUCLEOTIDE SEQUENCE</scope>
    <source>
        <strain evidence="11">PacBioINE</strain>
    </source>
</reference>
<dbReference type="GO" id="GO:0008519">
    <property type="term" value="F:ammonium channel activity"/>
    <property type="evidence" value="ECO:0007669"/>
    <property type="project" value="InterPro"/>
</dbReference>
<keyword evidence="3 9" id="KW-0813">Transport</keyword>
<feature type="domain" description="Ammonium transporter AmtB-like" evidence="10">
    <location>
        <begin position="8"/>
        <end position="402"/>
    </location>
</feature>
<feature type="transmembrane region" description="Helical" evidence="9">
    <location>
        <begin position="311"/>
        <end position="335"/>
    </location>
</feature>
<proteinExistence type="inferred from homology"/>
<evidence type="ECO:0000259" key="10">
    <source>
        <dbReference type="Pfam" id="PF00909"/>
    </source>
</evidence>
<feature type="transmembrane region" description="Helical" evidence="9">
    <location>
        <begin position="95"/>
        <end position="119"/>
    </location>
</feature>
<protein>
    <recommendedName>
        <fullName evidence="8 9">Ammonium transporter</fullName>
    </recommendedName>
</protein>
<evidence type="ECO:0000313" key="13">
    <source>
        <dbReference type="Proteomes" id="UP001071230"/>
    </source>
</evidence>
<feature type="transmembrane region" description="Helical" evidence="9">
    <location>
        <begin position="259"/>
        <end position="276"/>
    </location>
</feature>
<dbReference type="Proteomes" id="UP000836597">
    <property type="component" value="Chromosome"/>
</dbReference>
<evidence type="ECO:0000256" key="7">
    <source>
        <dbReference type="ARBA" id="ARBA00023177"/>
    </source>
</evidence>
<evidence type="ECO:0000256" key="9">
    <source>
        <dbReference type="RuleBase" id="RU362002"/>
    </source>
</evidence>
<keyword evidence="5 9" id="KW-1133">Transmembrane helix</keyword>
<feature type="transmembrane region" description="Helical" evidence="9">
    <location>
        <begin position="131"/>
        <end position="149"/>
    </location>
</feature>
<comment type="subcellular location">
    <subcellularLocation>
        <location evidence="9">Cell membrane</location>
        <topology evidence="9">Multi-pass membrane protein</topology>
    </subcellularLocation>
    <subcellularLocation>
        <location evidence="1">Membrane</location>
        <topology evidence="1">Multi-pass membrane protein</topology>
    </subcellularLocation>
</comment>
<keyword evidence="6 9" id="KW-0472">Membrane</keyword>
<dbReference type="Gene3D" id="1.10.3430.10">
    <property type="entry name" value="Ammonium transporter AmtB like domains"/>
    <property type="match status" value="1"/>
</dbReference>
<dbReference type="PANTHER" id="PTHR43029">
    <property type="entry name" value="AMMONIUM TRANSPORTER MEP2"/>
    <property type="match status" value="1"/>
</dbReference>
<dbReference type="EMBL" id="CDGJ01000033">
    <property type="protein sequence ID" value="CEJ06793.1"/>
    <property type="molecule type" value="Genomic_DNA"/>
</dbReference>
<dbReference type="InterPro" id="IPR018047">
    <property type="entry name" value="Ammonium_transpt_CS"/>
</dbReference>
<evidence type="ECO:0000256" key="1">
    <source>
        <dbReference type="ARBA" id="ARBA00004141"/>
    </source>
</evidence>
<feature type="transmembrane region" description="Helical" evidence="9">
    <location>
        <begin position="6"/>
        <end position="28"/>
    </location>
</feature>
<keyword evidence="7 9" id="KW-0924">Ammonia transport</keyword>
<organism evidence="11">
    <name type="scientific">Acididesulfobacillus acetoxydans</name>
    <dbReference type="NCBI Taxonomy" id="1561005"/>
    <lineage>
        <taxon>Bacteria</taxon>
        <taxon>Bacillati</taxon>
        <taxon>Bacillota</taxon>
        <taxon>Clostridia</taxon>
        <taxon>Eubacteriales</taxon>
        <taxon>Peptococcaceae</taxon>
        <taxon>Acididesulfobacillus</taxon>
    </lineage>
</organism>
<evidence type="ECO:0000256" key="8">
    <source>
        <dbReference type="ARBA" id="ARBA00050025"/>
    </source>
</evidence>
<gene>
    <name evidence="11" type="ORF">DEACI_0023</name>
    <name evidence="12" type="ORF">DEACI_1244</name>
</gene>
<sequence>MINSGDTAFVLISAALVCLMTPGLAFFYGGLVRKKNVLTIMIQSFVSMGIVTAIWVLGGFSLAFGPDYHGIIGNLQYFGLRGVGLAPNPMHGPTIPFLVFFVYQEMFAIITPALITGAFADRVSFKSYLKFLVLWSILVYIPLAHWIWGGGFLAQMGLVDFAGGIVVHVSAGVAALASVFFVGKRVLAPGETTGPHNIAFVALGTGLLWFGWFGFNGGSALAANGVAATAFVNTDIAGSMAMITWLLISWVHEKKPTMVGVLTGAVAGLATITPAAGYVRPWAALIIGVLAAIVCYLAVQVRIKLDWDDALDVWGVHGVGGILGSILVGVFAVSAVNQTSGLIQGNVHQFLVQVLGVAFATLYAFGVTYLILKVINFFEPVRVSKEVEIQGLDSAIHGETAYDLQ</sequence>
<evidence type="ECO:0000313" key="12">
    <source>
        <dbReference type="EMBL" id="CEJ06793.1"/>
    </source>
</evidence>
<evidence type="ECO:0000256" key="5">
    <source>
        <dbReference type="ARBA" id="ARBA00022989"/>
    </source>
</evidence>
<dbReference type="Pfam" id="PF00909">
    <property type="entry name" value="Ammonium_transp"/>
    <property type="match status" value="1"/>
</dbReference>
<feature type="transmembrane region" description="Helical" evidence="9">
    <location>
        <begin position="221"/>
        <end position="247"/>
    </location>
</feature>
<dbReference type="PANTHER" id="PTHR43029:SF10">
    <property type="entry name" value="AMMONIUM TRANSPORTER MEP2"/>
    <property type="match status" value="1"/>
</dbReference>
<keyword evidence="13" id="KW-1185">Reference proteome</keyword>
<dbReference type="AlphaFoldDB" id="A0A8S0WV54"/>
<dbReference type="Proteomes" id="UP001071230">
    <property type="component" value="Unassembled WGS sequence"/>
</dbReference>
<feature type="transmembrane region" description="Helical" evidence="9">
    <location>
        <begin position="350"/>
        <end position="372"/>
    </location>
</feature>
<reference evidence="12" key="1">
    <citation type="submission" date="2014-11" db="EMBL/GenBank/DDBJ databases">
        <authorList>
            <person name="Hornung B.V."/>
        </authorList>
    </citation>
    <scope>NUCLEOTIDE SEQUENCE</scope>
    <source>
        <strain evidence="12">INE</strain>
    </source>
</reference>
<dbReference type="InterPro" id="IPR001905">
    <property type="entry name" value="Ammonium_transpt"/>
</dbReference>
<comment type="similarity">
    <text evidence="2 9">Belongs to the ammonia transporter channel (TC 1.A.11.2) family.</text>
</comment>
<accession>A0A8S0WV54</accession>
<dbReference type="PROSITE" id="PS01219">
    <property type="entry name" value="AMMONIUM_TRANSP"/>
    <property type="match status" value="1"/>
</dbReference>
<evidence type="ECO:0000256" key="6">
    <source>
        <dbReference type="ARBA" id="ARBA00023136"/>
    </source>
</evidence>
<feature type="transmembrane region" description="Helical" evidence="9">
    <location>
        <begin position="161"/>
        <end position="182"/>
    </location>
</feature>
<dbReference type="GO" id="GO:0005886">
    <property type="term" value="C:plasma membrane"/>
    <property type="evidence" value="ECO:0007669"/>
    <property type="project" value="UniProtKB-SubCell"/>
</dbReference>
<keyword evidence="4 9" id="KW-0812">Transmembrane</keyword>
<dbReference type="NCBIfam" id="TIGR00836">
    <property type="entry name" value="amt"/>
    <property type="match status" value="1"/>
</dbReference>
<evidence type="ECO:0000313" key="11">
    <source>
        <dbReference type="EMBL" id="CAA7599401.1"/>
    </source>
</evidence>
<feature type="transmembrane region" description="Helical" evidence="9">
    <location>
        <begin position="40"/>
        <end position="64"/>
    </location>
</feature>
<evidence type="ECO:0000256" key="4">
    <source>
        <dbReference type="ARBA" id="ARBA00022692"/>
    </source>
</evidence>
<evidence type="ECO:0000256" key="2">
    <source>
        <dbReference type="ARBA" id="ARBA00005887"/>
    </source>
</evidence>
<dbReference type="RefSeq" id="WP_240983216.1">
    <property type="nucleotide sequence ID" value="NZ_CDGJ01000033.1"/>
</dbReference>